<reference evidence="1 2" key="1">
    <citation type="journal article" date="2012" name="Science">
        <title>The Paleozoic origin of enzymatic lignin decomposition reconstructed from 31 fungal genomes.</title>
        <authorList>
            <person name="Floudas D."/>
            <person name="Binder M."/>
            <person name="Riley R."/>
            <person name="Barry K."/>
            <person name="Blanchette R.A."/>
            <person name="Henrissat B."/>
            <person name="Martinez A.T."/>
            <person name="Otillar R."/>
            <person name="Spatafora J.W."/>
            <person name="Yadav J.S."/>
            <person name="Aerts A."/>
            <person name="Benoit I."/>
            <person name="Boyd A."/>
            <person name="Carlson A."/>
            <person name="Copeland A."/>
            <person name="Coutinho P.M."/>
            <person name="de Vries R.P."/>
            <person name="Ferreira P."/>
            <person name="Findley K."/>
            <person name="Foster B."/>
            <person name="Gaskell J."/>
            <person name="Glotzer D."/>
            <person name="Gorecki P."/>
            <person name="Heitman J."/>
            <person name="Hesse C."/>
            <person name="Hori C."/>
            <person name="Igarashi K."/>
            <person name="Jurgens J.A."/>
            <person name="Kallen N."/>
            <person name="Kersten P."/>
            <person name="Kohler A."/>
            <person name="Kuees U."/>
            <person name="Kumar T.K.A."/>
            <person name="Kuo A."/>
            <person name="LaButti K."/>
            <person name="Larrondo L.F."/>
            <person name="Lindquist E."/>
            <person name="Ling A."/>
            <person name="Lombard V."/>
            <person name="Lucas S."/>
            <person name="Lundell T."/>
            <person name="Martin R."/>
            <person name="McLaughlin D.J."/>
            <person name="Morgenstern I."/>
            <person name="Morin E."/>
            <person name="Murat C."/>
            <person name="Nagy L.G."/>
            <person name="Nolan M."/>
            <person name="Ohm R.A."/>
            <person name="Patyshakuliyeva A."/>
            <person name="Rokas A."/>
            <person name="Ruiz-Duenas F.J."/>
            <person name="Sabat G."/>
            <person name="Salamov A."/>
            <person name="Samejima M."/>
            <person name="Schmutz J."/>
            <person name="Slot J.C."/>
            <person name="St John F."/>
            <person name="Stenlid J."/>
            <person name="Sun H."/>
            <person name="Sun S."/>
            <person name="Syed K."/>
            <person name="Tsang A."/>
            <person name="Wiebenga A."/>
            <person name="Young D."/>
            <person name="Pisabarro A."/>
            <person name="Eastwood D.C."/>
            <person name="Martin F."/>
            <person name="Cullen D."/>
            <person name="Grigoriev I.V."/>
            <person name="Hibbett D.S."/>
        </authorList>
    </citation>
    <scope>NUCLEOTIDE SEQUENCE [LARGE SCALE GENOMIC DNA]</scope>
    <source>
        <strain evidence="1 2">MD-104</strain>
    </source>
</reference>
<name>A0A2H3JHL9_WOLCO</name>
<organism evidence="1 2">
    <name type="scientific">Wolfiporia cocos (strain MD-104)</name>
    <name type="common">Brown rot fungus</name>
    <dbReference type="NCBI Taxonomy" id="742152"/>
    <lineage>
        <taxon>Eukaryota</taxon>
        <taxon>Fungi</taxon>
        <taxon>Dikarya</taxon>
        <taxon>Basidiomycota</taxon>
        <taxon>Agaricomycotina</taxon>
        <taxon>Agaricomycetes</taxon>
        <taxon>Polyporales</taxon>
        <taxon>Phaeolaceae</taxon>
        <taxon>Wolfiporia</taxon>
    </lineage>
</organism>
<dbReference type="EMBL" id="KB468113">
    <property type="protein sequence ID" value="PCH41055.1"/>
    <property type="molecule type" value="Genomic_DNA"/>
</dbReference>
<dbReference type="Proteomes" id="UP000218811">
    <property type="component" value="Unassembled WGS sequence"/>
</dbReference>
<gene>
    <name evidence="1" type="ORF">WOLCODRAFT_24452</name>
</gene>
<evidence type="ECO:0000313" key="2">
    <source>
        <dbReference type="Proteomes" id="UP000218811"/>
    </source>
</evidence>
<keyword evidence="2" id="KW-1185">Reference proteome</keyword>
<sequence>MNQVSERRHYTLCAMMTYPGIQNDQMNTRRSVFRRLKSAIVAAFAKIAHPSRLLRRSRHSHNAPFYPPAANEEEARRMLMEFLAQIAIERGEYPIDDRRHPVYPCMAVNPDAASVTESEYSLELDKTRTLCMDHPGLSSTIQFNIHPSTAQRTHA</sequence>
<dbReference type="AlphaFoldDB" id="A0A2H3JHL9"/>
<protein>
    <submittedName>
        <fullName evidence="1">Uncharacterized protein</fullName>
    </submittedName>
</protein>
<evidence type="ECO:0000313" key="1">
    <source>
        <dbReference type="EMBL" id="PCH41055.1"/>
    </source>
</evidence>
<accession>A0A2H3JHL9</accession>
<proteinExistence type="predicted"/>